<name>A0A9N9E1X3_9GLOM</name>
<keyword evidence="2" id="KW-1185">Reference proteome</keyword>
<organism evidence="1 2">
    <name type="scientific">Funneliformis caledonium</name>
    <dbReference type="NCBI Taxonomy" id="1117310"/>
    <lineage>
        <taxon>Eukaryota</taxon>
        <taxon>Fungi</taxon>
        <taxon>Fungi incertae sedis</taxon>
        <taxon>Mucoromycota</taxon>
        <taxon>Glomeromycotina</taxon>
        <taxon>Glomeromycetes</taxon>
        <taxon>Glomerales</taxon>
        <taxon>Glomeraceae</taxon>
        <taxon>Funneliformis</taxon>
    </lineage>
</organism>
<sequence length="584" mass="67813">MYWPFAPASDAWRQSLGSPLMHTCSKADFDMLFTSAALYAWKQPLGSPLMHACLKADFDMLVTSILFIGAFFLSDKMYDSTIEEYLNTTKYNEWSILSILKYTESKHGLCIDNVNILKDEIYTTLRRHYHRENMQQRAISKLDKLLKSYDKYFNAMEVEQFMNELRKKEEERNLHTSIRRNMIVSYNVEALKDHHQNKKVLKNLYEEDDLDSMAINEVEKQNENASDVVSEKDIFDFDVDDDTDDQMQELEATTNMREDESDNKWILSTGKDVYKVLNEFKSKIPLTKAYLYPAYFGILDLSGEEPEIKGLFTVEEWAEMKADFNKTVVLKETDPKEEELLYDLFDKIEKVLKRKSDDIVTDIEECIIKGHPKINVIKTDSNIYTVLTIWIGQRGEIQSLASAMIANLNKKLVDRSLIGQRCDFRITCDGFEAVIGLRSGGLPEACSSKRWNDKVDLMVAMRDVLLQEAIENNGVECTDFRNLFLLQLVRIGLESKRSMAVRPHEETKLPQSNNQLLIIEKLTTLLLRIESTLNYIITIRNELAVKASRLHRDRRSSIHPKPYTFSEQGCVRRKRIQKDSQNLL</sequence>
<dbReference type="AlphaFoldDB" id="A0A9N9E1X3"/>
<reference evidence="1" key="1">
    <citation type="submission" date="2021-06" db="EMBL/GenBank/DDBJ databases">
        <authorList>
            <person name="Kallberg Y."/>
            <person name="Tangrot J."/>
            <person name="Rosling A."/>
        </authorList>
    </citation>
    <scope>NUCLEOTIDE SEQUENCE</scope>
    <source>
        <strain evidence="1">UK204</strain>
    </source>
</reference>
<accession>A0A9N9E1X3</accession>
<gene>
    <name evidence="1" type="ORF">FCALED_LOCUS11550</name>
</gene>
<evidence type="ECO:0000313" key="2">
    <source>
        <dbReference type="Proteomes" id="UP000789570"/>
    </source>
</evidence>
<dbReference type="Proteomes" id="UP000789570">
    <property type="component" value="Unassembled WGS sequence"/>
</dbReference>
<proteinExistence type="predicted"/>
<dbReference type="OrthoDB" id="2428620at2759"/>
<comment type="caution">
    <text evidence="1">The sequence shown here is derived from an EMBL/GenBank/DDBJ whole genome shotgun (WGS) entry which is preliminary data.</text>
</comment>
<protein>
    <submittedName>
        <fullName evidence="1">10859_t:CDS:1</fullName>
    </submittedName>
</protein>
<dbReference type="EMBL" id="CAJVPQ010004951">
    <property type="protein sequence ID" value="CAG8661111.1"/>
    <property type="molecule type" value="Genomic_DNA"/>
</dbReference>
<evidence type="ECO:0000313" key="1">
    <source>
        <dbReference type="EMBL" id="CAG8661111.1"/>
    </source>
</evidence>